<dbReference type="PROSITE" id="PS00617">
    <property type="entry name" value="RECF_1"/>
    <property type="match status" value="1"/>
</dbReference>
<dbReference type="GO" id="GO:0006302">
    <property type="term" value="P:double-strand break repair"/>
    <property type="evidence" value="ECO:0007669"/>
    <property type="project" value="TreeGrafter"/>
</dbReference>
<dbReference type="InterPro" id="IPR042174">
    <property type="entry name" value="RecF_2"/>
</dbReference>
<reference evidence="17" key="1">
    <citation type="submission" date="2022-06" db="EMBL/GenBank/DDBJ databases">
        <title>Whole genome shotgun sequencing (WGS) of Rathayibacter sp. ZW T2_19, isolated from stored onions (Allium cepa).</title>
        <authorList>
            <person name="Stoll D.A."/>
            <person name="Huch M."/>
        </authorList>
    </citation>
    <scope>NUCLEOTIDE SEQUENCE</scope>
    <source>
        <strain evidence="17">ZW T2_19</strain>
    </source>
</reference>
<dbReference type="SUPFAM" id="SSF52540">
    <property type="entry name" value="P-loop containing nucleoside triphosphate hydrolases"/>
    <property type="match status" value="1"/>
</dbReference>
<dbReference type="InterPro" id="IPR001238">
    <property type="entry name" value="DNA-binding_RecF"/>
</dbReference>
<evidence type="ECO:0000256" key="11">
    <source>
        <dbReference type="ARBA" id="ARBA00023236"/>
    </source>
</evidence>
<comment type="caution">
    <text evidence="17">The sequence shown here is derived from an EMBL/GenBank/DDBJ whole genome shotgun (WGS) entry which is preliminary data.</text>
</comment>
<keyword evidence="18" id="KW-1185">Reference proteome</keyword>
<protein>
    <recommendedName>
        <fullName evidence="3 13">DNA replication and repair protein RecF</fullName>
    </recommendedName>
</protein>
<comment type="function">
    <text evidence="12 13 14">The RecF protein is involved in DNA metabolism; it is required for DNA replication and normal SOS inducibility. RecF binds preferentially to single-stranded, linear DNA. It also seems to bind ATP.</text>
</comment>
<dbReference type="GO" id="GO:0005524">
    <property type="term" value="F:ATP binding"/>
    <property type="evidence" value="ECO:0007669"/>
    <property type="project" value="UniProtKB-UniRule"/>
</dbReference>
<keyword evidence="8 13" id="KW-0067">ATP-binding</keyword>
<dbReference type="InterPro" id="IPR003395">
    <property type="entry name" value="RecF/RecN/SMC_N"/>
</dbReference>
<keyword evidence="7 13" id="KW-0227">DNA damage</keyword>
<dbReference type="Gene3D" id="3.40.50.300">
    <property type="entry name" value="P-loop containing nucleotide triphosphate hydrolases"/>
    <property type="match status" value="1"/>
</dbReference>
<evidence type="ECO:0000313" key="17">
    <source>
        <dbReference type="EMBL" id="MCM6761321.1"/>
    </source>
</evidence>
<keyword evidence="6 13" id="KW-0547">Nucleotide-binding</keyword>
<evidence type="ECO:0000256" key="15">
    <source>
        <dbReference type="SAM" id="MobiDB-lite"/>
    </source>
</evidence>
<evidence type="ECO:0000256" key="7">
    <source>
        <dbReference type="ARBA" id="ARBA00022763"/>
    </source>
</evidence>
<evidence type="ECO:0000256" key="10">
    <source>
        <dbReference type="ARBA" id="ARBA00023204"/>
    </source>
</evidence>
<dbReference type="InterPro" id="IPR027417">
    <property type="entry name" value="P-loop_NTPase"/>
</dbReference>
<comment type="subcellular location">
    <subcellularLocation>
        <location evidence="1 13 14">Cytoplasm</location>
    </subcellularLocation>
</comment>
<evidence type="ECO:0000256" key="9">
    <source>
        <dbReference type="ARBA" id="ARBA00023125"/>
    </source>
</evidence>
<feature type="region of interest" description="Disordered" evidence="15">
    <location>
        <begin position="385"/>
        <end position="440"/>
    </location>
</feature>
<dbReference type="Proteomes" id="UP001155240">
    <property type="component" value="Unassembled WGS sequence"/>
</dbReference>
<evidence type="ECO:0000256" key="2">
    <source>
        <dbReference type="ARBA" id="ARBA00008016"/>
    </source>
</evidence>
<evidence type="ECO:0000256" key="8">
    <source>
        <dbReference type="ARBA" id="ARBA00022840"/>
    </source>
</evidence>
<comment type="similarity">
    <text evidence="2 13 14">Belongs to the RecF family.</text>
</comment>
<dbReference type="GO" id="GO:0005737">
    <property type="term" value="C:cytoplasm"/>
    <property type="evidence" value="ECO:0007669"/>
    <property type="project" value="UniProtKB-SubCell"/>
</dbReference>
<dbReference type="EMBL" id="JAMRYM010000004">
    <property type="protein sequence ID" value="MCM6761321.1"/>
    <property type="molecule type" value="Genomic_DNA"/>
</dbReference>
<evidence type="ECO:0000256" key="4">
    <source>
        <dbReference type="ARBA" id="ARBA00022490"/>
    </source>
</evidence>
<keyword evidence="4 13" id="KW-0963">Cytoplasm</keyword>
<dbReference type="InterPro" id="IPR018078">
    <property type="entry name" value="DNA-binding_RecF_CS"/>
</dbReference>
<evidence type="ECO:0000256" key="3">
    <source>
        <dbReference type="ARBA" id="ARBA00020170"/>
    </source>
</evidence>
<gene>
    <name evidence="13 17" type="primary">recF</name>
    <name evidence="17" type="ORF">NB037_02720</name>
</gene>
<keyword evidence="5 13" id="KW-0235">DNA replication</keyword>
<evidence type="ECO:0000256" key="5">
    <source>
        <dbReference type="ARBA" id="ARBA00022705"/>
    </source>
</evidence>
<name>A0A9X2IRB9_9MICO</name>
<dbReference type="PROSITE" id="PS00618">
    <property type="entry name" value="RECF_2"/>
    <property type="match status" value="1"/>
</dbReference>
<dbReference type="PANTHER" id="PTHR32182:SF0">
    <property type="entry name" value="DNA REPLICATION AND REPAIR PROTEIN RECF"/>
    <property type="match status" value="1"/>
</dbReference>
<feature type="binding site" evidence="13">
    <location>
        <begin position="30"/>
        <end position="37"/>
    </location>
    <ligand>
        <name>ATP</name>
        <dbReference type="ChEBI" id="CHEBI:30616"/>
    </ligand>
</feature>
<evidence type="ECO:0000313" key="18">
    <source>
        <dbReference type="Proteomes" id="UP001155240"/>
    </source>
</evidence>
<dbReference type="GO" id="GO:0003697">
    <property type="term" value="F:single-stranded DNA binding"/>
    <property type="evidence" value="ECO:0007669"/>
    <property type="project" value="UniProtKB-UniRule"/>
</dbReference>
<dbReference type="GO" id="GO:0000731">
    <property type="term" value="P:DNA synthesis involved in DNA repair"/>
    <property type="evidence" value="ECO:0007669"/>
    <property type="project" value="TreeGrafter"/>
</dbReference>
<evidence type="ECO:0000256" key="14">
    <source>
        <dbReference type="RuleBase" id="RU000578"/>
    </source>
</evidence>
<dbReference type="GO" id="GO:0006260">
    <property type="term" value="P:DNA replication"/>
    <property type="evidence" value="ECO:0007669"/>
    <property type="project" value="UniProtKB-UniRule"/>
</dbReference>
<proteinExistence type="inferred from homology"/>
<dbReference type="HAMAP" id="MF_00365">
    <property type="entry name" value="RecF"/>
    <property type="match status" value="1"/>
</dbReference>
<dbReference type="PANTHER" id="PTHR32182">
    <property type="entry name" value="DNA REPLICATION AND REPAIR PROTEIN RECF"/>
    <property type="match status" value="1"/>
</dbReference>
<keyword evidence="9 13" id="KW-0238">DNA-binding</keyword>
<accession>A0A9X2IRB9</accession>
<evidence type="ECO:0000256" key="1">
    <source>
        <dbReference type="ARBA" id="ARBA00004496"/>
    </source>
</evidence>
<dbReference type="NCBIfam" id="TIGR00611">
    <property type="entry name" value="recf"/>
    <property type="match status" value="1"/>
</dbReference>
<sequence length="440" mass="47331">MHVVQLALSDFRNYGSVDVALVPGPNLFVGRNGQGKTNLVESLGYLSTLGSHRVSSDQALIRAGRDSAVVRARLRNGDRELLAEVQINRSSPNRAQINRGGIKPRELPRFFSSVLFAPEDLLLIRGDPSARRRFLDQLVILLSPRMSAVHADYERVLRQRNSLLKSARASGIRDVSKLGTLDIWDERLIALGSEIMQSRLALVDELSGPVRRAYEAVAGADQRPVLRSRLSIEGAVDDDGEPVESAEPGAPVERAGLTDAFATALTAVRRKELDRGISLVGPHRDDVQFELNDLPAKGYASHGESWSFALALKLGAAELLRRDSPMGDPVLMLDDVFAELDARRRERLASVVADYEQVLITAAVFDDVPAALAAHTVRIEAGSIVEPETPGGAAIAPDPDVSGSARPDAATEPDVADSEQSADAAPDADAEPAVEESARG</sequence>
<dbReference type="AlphaFoldDB" id="A0A9X2IRB9"/>
<keyword evidence="11 13" id="KW-0742">SOS response</keyword>
<keyword evidence="10 13" id="KW-0234">DNA repair</keyword>
<evidence type="ECO:0000256" key="6">
    <source>
        <dbReference type="ARBA" id="ARBA00022741"/>
    </source>
</evidence>
<feature type="domain" description="RecF/RecN/SMC N-terminal" evidence="16">
    <location>
        <begin position="3"/>
        <end position="362"/>
    </location>
</feature>
<dbReference type="GO" id="GO:0009432">
    <property type="term" value="P:SOS response"/>
    <property type="evidence" value="ECO:0007669"/>
    <property type="project" value="UniProtKB-UniRule"/>
</dbReference>
<dbReference type="Pfam" id="PF02463">
    <property type="entry name" value="SMC_N"/>
    <property type="match status" value="1"/>
</dbReference>
<evidence type="ECO:0000259" key="16">
    <source>
        <dbReference type="Pfam" id="PF02463"/>
    </source>
</evidence>
<dbReference type="RefSeq" id="WP_251943434.1">
    <property type="nucleotide sequence ID" value="NZ_JAMRYM010000004.1"/>
</dbReference>
<organism evidence="17 18">
    <name type="scientific">Rathayibacter rubneri</name>
    <dbReference type="NCBI Taxonomy" id="2950106"/>
    <lineage>
        <taxon>Bacteria</taxon>
        <taxon>Bacillati</taxon>
        <taxon>Actinomycetota</taxon>
        <taxon>Actinomycetes</taxon>
        <taxon>Micrococcales</taxon>
        <taxon>Microbacteriaceae</taxon>
        <taxon>Rathayibacter</taxon>
    </lineage>
</organism>
<dbReference type="Gene3D" id="1.20.1050.90">
    <property type="entry name" value="RecF/RecN/SMC, N-terminal domain"/>
    <property type="match status" value="1"/>
</dbReference>
<evidence type="ECO:0000256" key="13">
    <source>
        <dbReference type="HAMAP-Rule" id="MF_00365"/>
    </source>
</evidence>
<evidence type="ECO:0000256" key="12">
    <source>
        <dbReference type="ARBA" id="ARBA00025401"/>
    </source>
</evidence>